<dbReference type="Proteomes" id="UP000782241">
    <property type="component" value="Unassembled WGS sequence"/>
</dbReference>
<feature type="compositionally biased region" description="Low complexity" evidence="16">
    <location>
        <begin position="242"/>
        <end position="254"/>
    </location>
</feature>
<dbReference type="Pfam" id="PF03443">
    <property type="entry name" value="AA9"/>
    <property type="match status" value="1"/>
</dbReference>
<evidence type="ECO:0000256" key="4">
    <source>
        <dbReference type="ARBA" id="ARBA00022723"/>
    </source>
</evidence>
<accession>A0A9P7GSG5</accession>
<proteinExistence type="inferred from homology"/>
<evidence type="ECO:0000256" key="3">
    <source>
        <dbReference type="ARBA" id="ARBA00022525"/>
    </source>
</evidence>
<comment type="cofactor">
    <cofactor evidence="1">
        <name>Cu(2+)</name>
        <dbReference type="ChEBI" id="CHEBI:29036"/>
    </cofactor>
</comment>
<evidence type="ECO:0000256" key="11">
    <source>
        <dbReference type="ARBA" id="ARBA00023277"/>
    </source>
</evidence>
<protein>
    <recommendedName>
        <fullName evidence="15">lytic cellulose monooxygenase (C4-dehydrogenating)</fullName>
        <ecNumber evidence="15">1.14.99.56</ecNumber>
    </recommendedName>
</protein>
<keyword evidence="7" id="KW-0560">Oxidoreductase</keyword>
<keyword evidence="8" id="KW-0186">Copper</keyword>
<dbReference type="Pfam" id="PF00734">
    <property type="entry name" value="CBM_1"/>
    <property type="match status" value="1"/>
</dbReference>
<dbReference type="InterPro" id="IPR000254">
    <property type="entry name" value="CBD"/>
</dbReference>
<organism evidence="19 20">
    <name type="scientific">Fusarium avenaceum</name>
    <dbReference type="NCBI Taxonomy" id="40199"/>
    <lineage>
        <taxon>Eukaryota</taxon>
        <taxon>Fungi</taxon>
        <taxon>Dikarya</taxon>
        <taxon>Ascomycota</taxon>
        <taxon>Pezizomycotina</taxon>
        <taxon>Sordariomycetes</taxon>
        <taxon>Hypocreomycetidae</taxon>
        <taxon>Hypocreales</taxon>
        <taxon>Nectriaceae</taxon>
        <taxon>Fusarium</taxon>
        <taxon>Fusarium tricinctum species complex</taxon>
    </lineage>
</organism>
<feature type="signal peptide" evidence="17">
    <location>
        <begin position="1"/>
        <end position="24"/>
    </location>
</feature>
<dbReference type="PANTHER" id="PTHR33353:SF11">
    <property type="entry name" value="GLYCOSYLHYDROLASE FAMILY 61-7 PROTEIN"/>
    <property type="match status" value="1"/>
</dbReference>
<comment type="caution">
    <text evidence="19">The sequence shown here is derived from an EMBL/GenBank/DDBJ whole genome shotgun (WGS) entry which is preliminary data.</text>
</comment>
<evidence type="ECO:0000256" key="10">
    <source>
        <dbReference type="ARBA" id="ARBA00023157"/>
    </source>
</evidence>
<keyword evidence="11" id="KW-0119">Carbohydrate metabolism</keyword>
<dbReference type="Gene3D" id="2.70.50.70">
    <property type="match status" value="1"/>
</dbReference>
<evidence type="ECO:0000256" key="8">
    <source>
        <dbReference type="ARBA" id="ARBA00023008"/>
    </source>
</evidence>
<evidence type="ECO:0000256" key="6">
    <source>
        <dbReference type="ARBA" id="ARBA00023001"/>
    </source>
</evidence>
<dbReference type="InterPro" id="IPR049892">
    <property type="entry name" value="AA9"/>
</dbReference>
<keyword evidence="4" id="KW-0479">Metal-binding</keyword>
<evidence type="ECO:0000256" key="14">
    <source>
        <dbReference type="ARBA" id="ARBA00045077"/>
    </source>
</evidence>
<evidence type="ECO:0000256" key="17">
    <source>
        <dbReference type="SAM" id="SignalP"/>
    </source>
</evidence>
<evidence type="ECO:0000256" key="15">
    <source>
        <dbReference type="ARBA" id="ARBA00047174"/>
    </source>
</evidence>
<dbReference type="EMBL" id="JAGPUO010000024">
    <property type="protein sequence ID" value="KAG5656072.1"/>
    <property type="molecule type" value="Genomic_DNA"/>
</dbReference>
<comment type="catalytic activity">
    <reaction evidence="14">
        <text>[(1-&gt;4)-beta-D-glucosyl]n+m + reduced acceptor + O2 = 4-dehydro-beta-D-glucosyl-[(1-&gt;4)-beta-D-glucosyl]n-1 + [(1-&gt;4)-beta-D-glucosyl]m + acceptor + H2O.</text>
        <dbReference type="EC" id="1.14.99.56"/>
    </reaction>
</comment>
<dbReference type="AlphaFoldDB" id="A0A9P7GSG5"/>
<gene>
    <name evidence="19" type="ORF">KAF25_001642</name>
</gene>
<dbReference type="CDD" id="cd21175">
    <property type="entry name" value="LPMO_AA9"/>
    <property type="match status" value="1"/>
</dbReference>
<keyword evidence="9" id="KW-0503">Monooxygenase</keyword>
<dbReference type="SUPFAM" id="SSF57180">
    <property type="entry name" value="Cellulose-binding domain"/>
    <property type="match status" value="1"/>
</dbReference>
<feature type="domain" description="CBM1" evidence="18">
    <location>
        <begin position="266"/>
        <end position="301"/>
    </location>
</feature>
<dbReference type="GO" id="GO:0030245">
    <property type="term" value="P:cellulose catabolic process"/>
    <property type="evidence" value="ECO:0007669"/>
    <property type="project" value="UniProtKB-KW"/>
</dbReference>
<comment type="similarity">
    <text evidence="13">Belongs to the polysaccharide monooxygenase AA9 family.</text>
</comment>
<dbReference type="SMART" id="SM00236">
    <property type="entry name" value="fCBD"/>
    <property type="match status" value="1"/>
</dbReference>
<dbReference type="PROSITE" id="PS51164">
    <property type="entry name" value="CBM1_2"/>
    <property type="match status" value="1"/>
</dbReference>
<evidence type="ECO:0000256" key="9">
    <source>
        <dbReference type="ARBA" id="ARBA00023033"/>
    </source>
</evidence>
<keyword evidence="5 17" id="KW-0732">Signal</keyword>
<dbReference type="PANTHER" id="PTHR33353">
    <property type="entry name" value="PUTATIVE (AFU_ORTHOLOGUE AFUA_1G12560)-RELATED"/>
    <property type="match status" value="1"/>
</dbReference>
<evidence type="ECO:0000256" key="1">
    <source>
        <dbReference type="ARBA" id="ARBA00001973"/>
    </source>
</evidence>
<comment type="subcellular location">
    <subcellularLocation>
        <location evidence="2">Secreted</location>
    </subcellularLocation>
</comment>
<keyword evidence="20" id="KW-1185">Reference proteome</keyword>
<feature type="chain" id="PRO_5040210770" description="lytic cellulose monooxygenase (C4-dehydrogenating)" evidence="17">
    <location>
        <begin position="25"/>
        <end position="302"/>
    </location>
</feature>
<dbReference type="GO" id="GO:0004497">
    <property type="term" value="F:monooxygenase activity"/>
    <property type="evidence" value="ECO:0007669"/>
    <property type="project" value="UniProtKB-KW"/>
</dbReference>
<keyword evidence="3" id="KW-0964">Secreted</keyword>
<feature type="region of interest" description="Disordered" evidence="16">
    <location>
        <begin position="239"/>
        <end position="267"/>
    </location>
</feature>
<evidence type="ECO:0000313" key="20">
    <source>
        <dbReference type="Proteomes" id="UP000782241"/>
    </source>
</evidence>
<name>A0A9P7GSG5_9HYPO</name>
<reference evidence="19" key="1">
    <citation type="submission" date="2021-04" db="EMBL/GenBank/DDBJ databases">
        <title>Draft genome of Fusarium avenaceum strain F156N33, isolated from an atmospheric sample in Virginia.</title>
        <authorList>
            <person name="Yang S."/>
            <person name="Vinatzer B.A."/>
            <person name="Coleman J."/>
        </authorList>
    </citation>
    <scope>NUCLEOTIDE SEQUENCE</scope>
    <source>
        <strain evidence="19">F156N33</strain>
    </source>
</reference>
<sequence>MFETIMRIATSIAAAIALAQSASAHYIFQQLSVGSTKYPVWQYIRQNSNYNSPVTDLASNDLRCDVGASGANTQTVSVKAGDSITFTLDTAVYHQGPISVYMSKAPGSAASYDGSGNWFKIKDFGPTFSGTTSTWPMNLSYTFNLPACIANGEYLLRIQSLAIHNPWPAGIPQARDLHFYISCAQINLSGGGSTTPSNQVKIPGAFKETDPGYTANIYSNFNSYTVPGPAVFSCNGGSNPPSTTLQTSTKSSSTQAPPESTQPSGQCSSLWAQCGGSGWTGAKCCATGTCKALNDFYSQCVQ</sequence>
<dbReference type="GO" id="GO:0030248">
    <property type="term" value="F:cellulose binding"/>
    <property type="evidence" value="ECO:0007669"/>
    <property type="project" value="InterPro"/>
</dbReference>
<evidence type="ECO:0000256" key="5">
    <source>
        <dbReference type="ARBA" id="ARBA00022729"/>
    </source>
</evidence>
<dbReference type="InterPro" id="IPR005103">
    <property type="entry name" value="AA9_LPMO"/>
</dbReference>
<dbReference type="InterPro" id="IPR035971">
    <property type="entry name" value="CBD_sf"/>
</dbReference>
<keyword evidence="10" id="KW-1015">Disulfide bond</keyword>
<dbReference type="PROSITE" id="PS00562">
    <property type="entry name" value="CBM1_1"/>
    <property type="match status" value="1"/>
</dbReference>
<keyword evidence="6" id="KW-0136">Cellulose degradation</keyword>
<dbReference type="GO" id="GO:0046872">
    <property type="term" value="F:metal ion binding"/>
    <property type="evidence" value="ECO:0007669"/>
    <property type="project" value="UniProtKB-KW"/>
</dbReference>
<evidence type="ECO:0000256" key="16">
    <source>
        <dbReference type="SAM" id="MobiDB-lite"/>
    </source>
</evidence>
<evidence type="ECO:0000256" key="12">
    <source>
        <dbReference type="ARBA" id="ARBA00023326"/>
    </source>
</evidence>
<evidence type="ECO:0000313" key="19">
    <source>
        <dbReference type="EMBL" id="KAG5656072.1"/>
    </source>
</evidence>
<evidence type="ECO:0000256" key="13">
    <source>
        <dbReference type="ARBA" id="ARBA00044502"/>
    </source>
</evidence>
<feature type="compositionally biased region" description="Polar residues" evidence="16">
    <location>
        <begin position="255"/>
        <end position="267"/>
    </location>
</feature>
<keyword evidence="12" id="KW-0624">Polysaccharide degradation</keyword>
<dbReference type="EC" id="1.14.99.56" evidence="15"/>
<dbReference type="GO" id="GO:0005576">
    <property type="term" value="C:extracellular region"/>
    <property type="evidence" value="ECO:0007669"/>
    <property type="project" value="UniProtKB-SubCell"/>
</dbReference>
<evidence type="ECO:0000259" key="18">
    <source>
        <dbReference type="PROSITE" id="PS51164"/>
    </source>
</evidence>
<evidence type="ECO:0000256" key="7">
    <source>
        <dbReference type="ARBA" id="ARBA00023002"/>
    </source>
</evidence>
<evidence type="ECO:0000256" key="2">
    <source>
        <dbReference type="ARBA" id="ARBA00004613"/>
    </source>
</evidence>